<dbReference type="InterPro" id="IPR006553">
    <property type="entry name" value="Leu-rich_rpt_Cys-con_subtyp"/>
</dbReference>
<feature type="compositionally biased region" description="Low complexity" evidence="1">
    <location>
        <begin position="161"/>
        <end position="172"/>
    </location>
</feature>
<dbReference type="InterPro" id="IPR001810">
    <property type="entry name" value="F-box_dom"/>
</dbReference>
<feature type="region of interest" description="Disordered" evidence="1">
    <location>
        <begin position="60"/>
        <end position="85"/>
    </location>
</feature>
<sequence>MDEENLTKLLQAFSSCNYIEFVKIFSMVHGFDATFEFLRNALTTIPIMAIKRKFFGGGNNDQQLQQQQQQLQQQPIVEEDRPTKRQAIRSTWEEEDNENNQFWTPKIFYDSDVDYHKNRLGHKNKSPNNNNNRISSSPSSSSPPSPSSPYSPPNQILNQRKNSLNSSNLKNNFVNSQKSKHIYNSNNKYYTPINNNSNSSKVYRKKIRSSRISNIEELPFEVIVYILSFLKYSDILIVSLVSKEWNRYSFVATTELTIENRKNLSVEIVNRKIYKHSNYLKKIRCCQLKYFNQQSISMITEHCRNLNDIQLYNCTLIGDAEIDILCKNLTKLTKIVLNSEIVSSKTLDSLCHSKLQEIELGGFSKVPYESFSKLGELSTLKSLDLTGIVNKSADHLCQQISNCKNLTSLRLREASEHAISLLPFLGNLVQLSIAEWLRPEIAPTTTTNQETMSVVTTVSSSVKANSTFQFLDKCKKIENLEISGHKDFILKDLNHVLSVANTLKVLDFDFSYCSDLDEKFYPMMSQLTRLERLFISKFNLSGDCWGAFSILPNLHTLSICCVKMNNHWINRGLEHLGACESLQKLSIINSTEHWITISEKSFSSLLKSSDNLFELRLGGSRGGGWILNEGVFMTIGKFKSLQLLDLSNSRGITESCFVYLSECLNLESLEGAIKVDENTLRSTIAEWCGTGTLVNCPSLRKVSIDLQLPSFINSEIAPENGGGTFNLMAKISKHSPI</sequence>
<evidence type="ECO:0000313" key="3">
    <source>
        <dbReference type="EMBL" id="KAF2072261.1"/>
    </source>
</evidence>
<dbReference type="SUPFAM" id="SSF52047">
    <property type="entry name" value="RNI-like"/>
    <property type="match status" value="2"/>
</dbReference>
<evidence type="ECO:0000259" key="2">
    <source>
        <dbReference type="PROSITE" id="PS50181"/>
    </source>
</evidence>
<dbReference type="PANTHER" id="PTHR31639">
    <property type="entry name" value="F-BOX PROTEIN-LIKE"/>
    <property type="match status" value="1"/>
</dbReference>
<feature type="compositionally biased region" description="Low complexity" evidence="1">
    <location>
        <begin position="126"/>
        <end position="140"/>
    </location>
</feature>
<evidence type="ECO:0000313" key="4">
    <source>
        <dbReference type="Proteomes" id="UP000695562"/>
    </source>
</evidence>
<protein>
    <recommendedName>
        <fullName evidence="2">F-box domain-containing protein</fullName>
    </recommendedName>
</protein>
<dbReference type="PROSITE" id="PS50181">
    <property type="entry name" value="FBOX"/>
    <property type="match status" value="1"/>
</dbReference>
<dbReference type="CDD" id="cd09917">
    <property type="entry name" value="F-box_SF"/>
    <property type="match status" value="1"/>
</dbReference>
<dbReference type="PANTHER" id="PTHR31639:SF256">
    <property type="entry name" value="OS07G0242900 PROTEIN"/>
    <property type="match status" value="1"/>
</dbReference>
<dbReference type="SMART" id="SM00367">
    <property type="entry name" value="LRR_CC"/>
    <property type="match status" value="3"/>
</dbReference>
<proteinExistence type="predicted"/>
<dbReference type="Proteomes" id="UP000695562">
    <property type="component" value="Unassembled WGS sequence"/>
</dbReference>
<dbReference type="Pfam" id="PF12937">
    <property type="entry name" value="F-box-like"/>
    <property type="match status" value="1"/>
</dbReference>
<dbReference type="InterPro" id="IPR032675">
    <property type="entry name" value="LRR_dom_sf"/>
</dbReference>
<keyword evidence="4" id="KW-1185">Reference proteome</keyword>
<gene>
    <name evidence="3" type="ORF">CYY_006415</name>
</gene>
<feature type="domain" description="F-box" evidence="2">
    <location>
        <begin position="212"/>
        <end position="261"/>
    </location>
</feature>
<evidence type="ECO:0000256" key="1">
    <source>
        <dbReference type="SAM" id="MobiDB-lite"/>
    </source>
</evidence>
<reference evidence="3" key="1">
    <citation type="submission" date="2020-01" db="EMBL/GenBank/DDBJ databases">
        <title>Development of genomics and gene disruption for Polysphondylium violaceum indicates a role for the polyketide synthase stlB in stalk morphogenesis.</title>
        <authorList>
            <person name="Narita B."/>
            <person name="Kawabe Y."/>
            <person name="Kin K."/>
            <person name="Saito T."/>
            <person name="Gibbs R."/>
            <person name="Kuspa A."/>
            <person name="Muzny D."/>
            <person name="Queller D."/>
            <person name="Richards S."/>
            <person name="Strassman J."/>
            <person name="Sucgang R."/>
            <person name="Worley K."/>
            <person name="Schaap P."/>
        </authorList>
    </citation>
    <scope>NUCLEOTIDE SEQUENCE</scope>
    <source>
        <strain evidence="3">QSvi11</strain>
    </source>
</reference>
<feature type="region of interest" description="Disordered" evidence="1">
    <location>
        <begin position="118"/>
        <end position="177"/>
    </location>
</feature>
<organism evidence="3 4">
    <name type="scientific">Polysphondylium violaceum</name>
    <dbReference type="NCBI Taxonomy" id="133409"/>
    <lineage>
        <taxon>Eukaryota</taxon>
        <taxon>Amoebozoa</taxon>
        <taxon>Evosea</taxon>
        <taxon>Eumycetozoa</taxon>
        <taxon>Dictyostelia</taxon>
        <taxon>Dictyosteliales</taxon>
        <taxon>Dictyosteliaceae</taxon>
        <taxon>Polysphondylium</taxon>
    </lineage>
</organism>
<dbReference type="SUPFAM" id="SSF81383">
    <property type="entry name" value="F-box domain"/>
    <property type="match status" value="1"/>
</dbReference>
<dbReference type="AlphaFoldDB" id="A0A8J4PS96"/>
<dbReference type="Gene3D" id="1.20.1280.50">
    <property type="match status" value="1"/>
</dbReference>
<dbReference type="InterPro" id="IPR036047">
    <property type="entry name" value="F-box-like_dom_sf"/>
</dbReference>
<feature type="compositionally biased region" description="Pro residues" evidence="1">
    <location>
        <begin position="141"/>
        <end position="152"/>
    </location>
</feature>
<feature type="compositionally biased region" description="Low complexity" evidence="1">
    <location>
        <begin position="62"/>
        <end position="74"/>
    </location>
</feature>
<name>A0A8J4PS96_9MYCE</name>
<comment type="caution">
    <text evidence="3">The sequence shown here is derived from an EMBL/GenBank/DDBJ whole genome shotgun (WGS) entry which is preliminary data.</text>
</comment>
<dbReference type="Gene3D" id="3.80.10.10">
    <property type="entry name" value="Ribonuclease Inhibitor"/>
    <property type="match status" value="1"/>
</dbReference>
<dbReference type="OrthoDB" id="423607at2759"/>
<dbReference type="EMBL" id="AJWJ01000295">
    <property type="protein sequence ID" value="KAF2072261.1"/>
    <property type="molecule type" value="Genomic_DNA"/>
</dbReference>
<accession>A0A8J4PS96</accession>